<feature type="compositionally biased region" description="Polar residues" evidence="1">
    <location>
        <begin position="28"/>
        <end position="41"/>
    </location>
</feature>
<organism evidence="3 4">
    <name type="scientific">Elasticomyces elasticus</name>
    <dbReference type="NCBI Taxonomy" id="574655"/>
    <lineage>
        <taxon>Eukaryota</taxon>
        <taxon>Fungi</taxon>
        <taxon>Dikarya</taxon>
        <taxon>Ascomycota</taxon>
        <taxon>Pezizomycotina</taxon>
        <taxon>Dothideomycetes</taxon>
        <taxon>Dothideomycetidae</taxon>
        <taxon>Mycosphaerellales</taxon>
        <taxon>Teratosphaeriaceae</taxon>
        <taxon>Elasticomyces</taxon>
    </lineage>
</organism>
<gene>
    <name evidence="3" type="ORF">LTR97_009046</name>
</gene>
<dbReference type="Pfam" id="PF08699">
    <property type="entry name" value="ArgoL1"/>
    <property type="match status" value="1"/>
</dbReference>
<feature type="compositionally biased region" description="Low complexity" evidence="1">
    <location>
        <begin position="296"/>
        <end position="312"/>
    </location>
</feature>
<dbReference type="Pfam" id="PF16486">
    <property type="entry name" value="ArgoN"/>
    <property type="match status" value="1"/>
</dbReference>
<accession>A0AAN7ZMD0</accession>
<dbReference type="SUPFAM" id="SSF53098">
    <property type="entry name" value="Ribonuclease H-like"/>
    <property type="match status" value="1"/>
</dbReference>
<dbReference type="InterPro" id="IPR032474">
    <property type="entry name" value="Argonaute_N"/>
</dbReference>
<dbReference type="InterPro" id="IPR014811">
    <property type="entry name" value="ArgoL1"/>
</dbReference>
<dbReference type="Proteomes" id="UP001310594">
    <property type="component" value="Unassembled WGS sequence"/>
</dbReference>
<evidence type="ECO:0000256" key="1">
    <source>
        <dbReference type="SAM" id="MobiDB-lite"/>
    </source>
</evidence>
<feature type="region of interest" description="Disordered" evidence="1">
    <location>
        <begin position="420"/>
        <end position="464"/>
    </location>
</feature>
<dbReference type="InterPro" id="IPR003165">
    <property type="entry name" value="Piwi"/>
</dbReference>
<evidence type="ECO:0000313" key="4">
    <source>
        <dbReference type="Proteomes" id="UP001310594"/>
    </source>
</evidence>
<feature type="region of interest" description="Disordered" evidence="1">
    <location>
        <begin position="1"/>
        <end position="41"/>
    </location>
</feature>
<feature type="compositionally biased region" description="Basic and acidic residues" evidence="1">
    <location>
        <begin position="420"/>
        <end position="433"/>
    </location>
</feature>
<dbReference type="SMART" id="SM01163">
    <property type="entry name" value="DUF1785"/>
    <property type="match status" value="1"/>
</dbReference>
<dbReference type="Pfam" id="PF02171">
    <property type="entry name" value="Piwi"/>
    <property type="match status" value="1"/>
</dbReference>
<sequence>MTKPSTKKGGQSGNKGPAQQKPAGGNKGNTNPSKGKNKQAATATKDLCIRCPNLPLSIQNKHNNEIDKCSATYTTAPNGTHPVSNLWWGFSDGVVGHNITLADMKIYTFDSCKKIQNEAKAVGAEEKFENLEIPGMEDVFRRAKGVVVWDTGVPLLGGDGKKTETKVISKEALEAAMKAVRQEKDFKVQQSALRKDGVGLNGGHAQFMKALLGEPAVGNAPGAQGGTQAGGVSGGSGGAQDGGLADSGQASGSGQASESVQAGMAGGGGGSGSSANTTQGTTNLASRPTGKGPADPATTSVGTPVTTTSTPPVCPRCPVGCPFKNLHVDLLVCLDDVSPLDKEKKLPEVLWPNITTENSVASLVEGFDPCGLLLGAEKKVDHDVIAVMMQSLQAGETAYDGVPFTKALAEATLVEYYKKQRPRLEPPEREPRKSHLQPVTIHKEVRSVQPPPAPRTFASGVDHDGRTGFPIDFDSLPDNKKLASHDQYALRESLGDAEPNHSICVNHFEVTLPDDLVLYEYEVSSTSPAWAKATRNKRKVFVRDAIDNMPELKDRANAIASDYYGKIVSGENLLGHEQSKDVLVWNFKPGTYDKPEHITVTVKYNCEYRMDNLKDFVFGRDMTYAERGAAQALNMVVSKAVAAGSEKTFMAGNNKFFYRPGWQQLSDDGLGLIAVRGYYCSVRPGMRAVTLNINSLTSVFYRPQTVHQYLVGLGCTGNGYDEERAKAHLIRLRVFVNFDREPSVKDADRDQPERRNKTIYGFAGLAKDLFFVNEDNKRVSVLSHLRLKYPRAPKGTDDSIAVNVGARAPNEKFYLAEQLDVLSDQIYGKKLDSSQTASMIELARRSPVQNRTAILEEGLQSLRLDKASPTPAIFDALKITVGSNMLSVPARHARHPKVTYRGNKAVLDDALKTAKWNTRSMKFVDTAKQFSPNNTTGTIAFLQIDDGKKNLDKWRGVYRKNFLKMSFNNGVQALTLSSANEESTKLQDDDETWGVKSLTATLKTLKADLLVLMLPKKNSHWASRHAAFKVVTDQILGIKSAVLCEESMRGSFPNNMEAEAAKDTGMAAYFGNYAMKLNLRLGNANHRLDYDRDLPLIGTPNAQKLDTIILGADVTHPGGGSTSGTPSVAALVGSMDHNFAVYSGQMRRQLPKQEYIDYLDDMAYELFLEWAERNGNRMPSRILWYRDGVDEGQYSKVRDEEVTQLRRGWEKARKQLGWNQHTAPQITAVIVAKRHHTRFYPKVKELENGNCQPGTIVESSITSPYFMDFYLQSHNPLIGTGKPAHYFVIENGIGFTAEQLQNLTNNICYLYGRSTNAVSYATPAYYADRLCERGRHYLREMFDGEDTFGDDDEQRGNQRAKDCWERCGEIYGNPWHPNLNRTMFWM</sequence>
<feature type="compositionally biased region" description="Polar residues" evidence="1">
    <location>
        <begin position="276"/>
        <end position="286"/>
    </location>
</feature>
<dbReference type="SMART" id="SM00950">
    <property type="entry name" value="Piwi"/>
    <property type="match status" value="1"/>
</dbReference>
<feature type="region of interest" description="Disordered" evidence="1">
    <location>
        <begin position="219"/>
        <end position="312"/>
    </location>
</feature>
<feature type="compositionally biased region" description="Low complexity" evidence="1">
    <location>
        <begin position="242"/>
        <end position="263"/>
    </location>
</feature>
<dbReference type="Gene3D" id="3.40.50.2300">
    <property type="match status" value="1"/>
</dbReference>
<reference evidence="3" key="1">
    <citation type="submission" date="2023-08" db="EMBL/GenBank/DDBJ databases">
        <title>Black Yeasts Isolated from many extreme environments.</title>
        <authorList>
            <person name="Coleine C."/>
            <person name="Stajich J.E."/>
            <person name="Selbmann L."/>
        </authorList>
    </citation>
    <scope>NUCLEOTIDE SEQUENCE</scope>
    <source>
        <strain evidence="3">CCFEE 5810</strain>
    </source>
</reference>
<dbReference type="EMBL" id="JAVRQU010000014">
    <property type="protein sequence ID" value="KAK5695536.1"/>
    <property type="molecule type" value="Genomic_DNA"/>
</dbReference>
<proteinExistence type="predicted"/>
<dbReference type="SUPFAM" id="SSF101690">
    <property type="entry name" value="PAZ domain"/>
    <property type="match status" value="1"/>
</dbReference>
<dbReference type="PROSITE" id="PS50822">
    <property type="entry name" value="PIWI"/>
    <property type="match status" value="1"/>
</dbReference>
<dbReference type="InterPro" id="IPR012337">
    <property type="entry name" value="RNaseH-like_sf"/>
</dbReference>
<evidence type="ECO:0000259" key="2">
    <source>
        <dbReference type="PROSITE" id="PS50822"/>
    </source>
</evidence>
<feature type="domain" description="Piwi" evidence="2">
    <location>
        <begin position="1009"/>
        <end position="1339"/>
    </location>
</feature>
<evidence type="ECO:0000313" key="3">
    <source>
        <dbReference type="EMBL" id="KAK5695536.1"/>
    </source>
</evidence>
<dbReference type="InterPro" id="IPR036085">
    <property type="entry name" value="PAZ_dom_sf"/>
</dbReference>
<feature type="compositionally biased region" description="Gly residues" evidence="1">
    <location>
        <begin position="223"/>
        <end position="241"/>
    </location>
</feature>
<dbReference type="PANTHER" id="PTHR22891">
    <property type="entry name" value="EUKARYOTIC TRANSLATION INITIATION FACTOR 2C"/>
    <property type="match status" value="1"/>
</dbReference>
<name>A0AAN7ZMD0_9PEZI</name>
<dbReference type="GO" id="GO:0003676">
    <property type="term" value="F:nucleic acid binding"/>
    <property type="evidence" value="ECO:0007669"/>
    <property type="project" value="InterPro"/>
</dbReference>
<comment type="caution">
    <text evidence="3">The sequence shown here is derived from an EMBL/GenBank/DDBJ whole genome shotgun (WGS) entry which is preliminary data.</text>
</comment>
<protein>
    <recommendedName>
        <fullName evidence="2">Piwi domain-containing protein</fullName>
    </recommendedName>
</protein>
<dbReference type="InterPro" id="IPR036397">
    <property type="entry name" value="RNaseH_sf"/>
</dbReference>
<dbReference type="Gene3D" id="3.30.420.10">
    <property type="entry name" value="Ribonuclease H-like superfamily/Ribonuclease H"/>
    <property type="match status" value="1"/>
</dbReference>